<evidence type="ECO:0000256" key="2">
    <source>
        <dbReference type="SAM" id="Phobius"/>
    </source>
</evidence>
<reference evidence="3" key="1">
    <citation type="submission" date="2020-09" db="EMBL/GenBank/DDBJ databases">
        <authorList>
            <person name="Kikuchi T."/>
        </authorList>
    </citation>
    <scope>NUCLEOTIDE SEQUENCE</scope>
    <source>
        <strain evidence="3">SH1</strain>
    </source>
</reference>
<keyword evidence="2" id="KW-0812">Transmembrane</keyword>
<keyword evidence="4" id="KW-1185">Reference proteome</keyword>
<dbReference type="EMBL" id="CAJFDH010000001">
    <property type="protein sequence ID" value="CAD5206483.1"/>
    <property type="molecule type" value="Genomic_DNA"/>
</dbReference>
<sequence>MQRDNDTSNSDSSWSLVTDNFDLIDDPDSASITEDIQIDYSTDDDVSSVYSDVEVHQKENEELLNEEIEESEDENEADVEADDDESDADEKIDQISVVDDQEALEEPYARYYASPTLVAKSLDQLATPKSDLNGQKIRIAATFSVFVTAMIGLVFSSTWNMERCLDYKEMRGVNLDLFASENKLFSWRDDEWEDDYEPSFEVVKAMEVCQKRLREVIRESAHKSALVRYMKLKEQRRKGLVPPPRTDVLGETSLQSKAPQPCSPLQEHPCHSWPPHPSFFPTPEPIPQPCAEPASTVKPHNLTHSCPITHQKPNKRQIIKKVDYNMQNYKQFKPLINHTTDRLSVHKKHHRAMQAHQKYAKEQKNRRLPNDYLRSCQINDKCNITEPISSHLSHSDGFRSSITPKQYNSYITFLDTIPPRQCKNNSTLLQCERCWWTEVCPEMKKKCTLRRWQRLKKIDPKDFVQKDAELQKIFNQIGWTPAKRNYVRPSKSEVMSRRSSTIASLKKVKKTHEQKSASWLFRRQNQRRKIREASTMSDWFFSRGSHRASLRVHF</sequence>
<keyword evidence="2" id="KW-1133">Transmembrane helix</keyword>
<proteinExistence type="predicted"/>
<feature type="compositionally biased region" description="Acidic residues" evidence="1">
    <location>
        <begin position="62"/>
        <end position="89"/>
    </location>
</feature>
<feature type="region of interest" description="Disordered" evidence="1">
    <location>
        <begin position="1"/>
        <end position="28"/>
    </location>
</feature>
<dbReference type="Proteomes" id="UP000783686">
    <property type="component" value="Unassembled WGS sequence"/>
</dbReference>
<protein>
    <submittedName>
        <fullName evidence="3">Uncharacterized protein</fullName>
    </submittedName>
</protein>
<dbReference type="EMBL" id="CAJFCW020000001">
    <property type="protein sequence ID" value="CAG9081954.1"/>
    <property type="molecule type" value="Genomic_DNA"/>
</dbReference>
<evidence type="ECO:0000313" key="4">
    <source>
        <dbReference type="Proteomes" id="UP000614601"/>
    </source>
</evidence>
<comment type="caution">
    <text evidence="3">The sequence shown here is derived from an EMBL/GenBank/DDBJ whole genome shotgun (WGS) entry which is preliminary data.</text>
</comment>
<evidence type="ECO:0000256" key="1">
    <source>
        <dbReference type="SAM" id="MobiDB-lite"/>
    </source>
</evidence>
<dbReference type="OrthoDB" id="5874913at2759"/>
<feature type="region of interest" description="Disordered" evidence="1">
    <location>
        <begin position="55"/>
        <end position="89"/>
    </location>
</feature>
<evidence type="ECO:0000313" key="3">
    <source>
        <dbReference type="EMBL" id="CAD5206483.1"/>
    </source>
</evidence>
<dbReference type="Proteomes" id="UP000614601">
    <property type="component" value="Unassembled WGS sequence"/>
</dbReference>
<keyword evidence="2" id="KW-0472">Membrane</keyword>
<feature type="transmembrane region" description="Helical" evidence="2">
    <location>
        <begin position="139"/>
        <end position="159"/>
    </location>
</feature>
<gene>
    <name evidence="3" type="ORF">BOKJ2_LOCUS1167</name>
</gene>
<dbReference type="AlphaFoldDB" id="A0A811JT84"/>
<accession>A0A811JT84</accession>
<organism evidence="3 4">
    <name type="scientific">Bursaphelenchus okinawaensis</name>
    <dbReference type="NCBI Taxonomy" id="465554"/>
    <lineage>
        <taxon>Eukaryota</taxon>
        <taxon>Metazoa</taxon>
        <taxon>Ecdysozoa</taxon>
        <taxon>Nematoda</taxon>
        <taxon>Chromadorea</taxon>
        <taxon>Rhabditida</taxon>
        <taxon>Tylenchina</taxon>
        <taxon>Tylenchomorpha</taxon>
        <taxon>Aphelenchoidea</taxon>
        <taxon>Aphelenchoididae</taxon>
        <taxon>Bursaphelenchus</taxon>
    </lineage>
</organism>
<name>A0A811JT84_9BILA</name>